<comment type="caution">
    <text evidence="3">The sequence shown here is derived from an EMBL/GenBank/DDBJ whole genome shotgun (WGS) entry which is preliminary data.</text>
</comment>
<keyword evidence="1" id="KW-0732">Signal</keyword>
<proteinExistence type="predicted"/>
<gene>
    <name evidence="3" type="primary">PAP4</name>
    <name evidence="3" type="ORF">SNEC2469_LOCUS10309</name>
</gene>
<organism evidence="3 4">
    <name type="scientific">Symbiodinium necroappetens</name>
    <dbReference type="NCBI Taxonomy" id="1628268"/>
    <lineage>
        <taxon>Eukaryota</taxon>
        <taxon>Sar</taxon>
        <taxon>Alveolata</taxon>
        <taxon>Dinophyceae</taxon>
        <taxon>Suessiales</taxon>
        <taxon>Symbiodiniaceae</taxon>
        <taxon>Symbiodinium</taxon>
    </lineage>
</organism>
<dbReference type="InterPro" id="IPR029052">
    <property type="entry name" value="Metallo-depent_PP-like"/>
</dbReference>
<reference evidence="3" key="1">
    <citation type="submission" date="2021-02" db="EMBL/GenBank/DDBJ databases">
        <authorList>
            <person name="Dougan E. K."/>
            <person name="Rhodes N."/>
            <person name="Thang M."/>
            <person name="Chan C."/>
        </authorList>
    </citation>
    <scope>NUCLEOTIDE SEQUENCE</scope>
</reference>
<protein>
    <submittedName>
        <fullName evidence="3">PAP4 protein</fullName>
    </submittedName>
</protein>
<dbReference type="Proteomes" id="UP000601435">
    <property type="component" value="Unassembled WGS sequence"/>
</dbReference>
<name>A0A812Q2I4_9DINO</name>
<keyword evidence="2" id="KW-0378">Hydrolase</keyword>
<evidence type="ECO:0000256" key="2">
    <source>
        <dbReference type="ARBA" id="ARBA00022801"/>
    </source>
</evidence>
<accession>A0A812Q2I4</accession>
<dbReference type="OrthoDB" id="416701at2759"/>
<dbReference type="AlphaFoldDB" id="A0A812Q2I4"/>
<evidence type="ECO:0000313" key="4">
    <source>
        <dbReference type="Proteomes" id="UP000601435"/>
    </source>
</evidence>
<keyword evidence="4" id="KW-1185">Reference proteome</keyword>
<dbReference type="InterPro" id="IPR051558">
    <property type="entry name" value="Metallophosphoesterase_PAP"/>
</dbReference>
<dbReference type="PANTHER" id="PTHR10161:SF14">
    <property type="entry name" value="TARTRATE-RESISTANT ACID PHOSPHATASE TYPE 5"/>
    <property type="match status" value="1"/>
</dbReference>
<dbReference type="EMBL" id="CAJNJA010016453">
    <property type="protein sequence ID" value="CAE7381063.1"/>
    <property type="molecule type" value="Genomic_DNA"/>
</dbReference>
<dbReference type="SUPFAM" id="SSF56300">
    <property type="entry name" value="Metallo-dependent phosphatases"/>
    <property type="match status" value="1"/>
</dbReference>
<sequence>MMDYGDVMTTSDWPDNAMKYNGISWPTVCFDDAEAHFFTIGDALLKFSRVKSSENRDLSDYNAQTLVASQMKVKAQELQQKGTPPRFVLNVGDNFYPGGINAHCDSVNTPSDSFLSWQQEAQLAVTGESMSILFRRPHALLFRVLCPRFRQVFENMYKVEDLGNMEWWSARVLGNHDYGGVCYIKGWDQQIFYTFKDGGRWIMPAQYWHRRVQFKTFDADIWFLDTNVLDTQNPADNPDHNLCANRGNSDKFQYCEKNRRARAWTFGFFFLRLPGFVTLFERSRDHV</sequence>
<evidence type="ECO:0000256" key="1">
    <source>
        <dbReference type="ARBA" id="ARBA00022729"/>
    </source>
</evidence>
<dbReference type="Gene3D" id="3.60.21.10">
    <property type="match status" value="2"/>
</dbReference>
<evidence type="ECO:0000313" key="3">
    <source>
        <dbReference type="EMBL" id="CAE7381063.1"/>
    </source>
</evidence>
<dbReference type="PANTHER" id="PTHR10161">
    <property type="entry name" value="TARTRATE-RESISTANT ACID PHOSPHATASE TYPE 5"/>
    <property type="match status" value="1"/>
</dbReference>
<dbReference type="GO" id="GO:0016787">
    <property type="term" value="F:hydrolase activity"/>
    <property type="evidence" value="ECO:0007669"/>
    <property type="project" value="UniProtKB-KW"/>
</dbReference>